<proteinExistence type="predicted"/>
<evidence type="ECO:0000256" key="3">
    <source>
        <dbReference type="ARBA" id="ARBA00023044"/>
    </source>
</evidence>
<keyword evidence="11" id="KW-1185">Reference proteome</keyword>
<protein>
    <recommendedName>
        <fullName evidence="8">ComX pheromone</fullName>
    </recommendedName>
    <alternativeName>
        <fullName evidence="9">Competence pheromone</fullName>
    </alternativeName>
</protein>
<evidence type="ECO:0000256" key="9">
    <source>
        <dbReference type="ARBA" id="ARBA00030321"/>
    </source>
</evidence>
<evidence type="ECO:0000256" key="4">
    <source>
        <dbReference type="ARBA" id="ARBA00023287"/>
    </source>
</evidence>
<organism evidence="10 11">
    <name type="scientific">Pontibacillus salicampi</name>
    <dbReference type="NCBI Taxonomy" id="1449801"/>
    <lineage>
        <taxon>Bacteria</taxon>
        <taxon>Bacillati</taxon>
        <taxon>Bacillota</taxon>
        <taxon>Bacilli</taxon>
        <taxon>Bacillales</taxon>
        <taxon>Bacillaceae</taxon>
        <taxon>Pontibacillus</taxon>
    </lineage>
</organism>
<keyword evidence="4" id="KW-0178">Competence</keyword>
<keyword evidence="5" id="KW-0449">Lipoprotein</keyword>
<evidence type="ECO:0000256" key="1">
    <source>
        <dbReference type="ARBA" id="ARBA00004613"/>
    </source>
</evidence>
<dbReference type="RefSeq" id="WP_377349977.1">
    <property type="nucleotide sequence ID" value="NZ_JBHLTP010000013.1"/>
</dbReference>
<keyword evidence="6" id="KW-0636">Prenylation</keyword>
<dbReference type="EMBL" id="JBHLTP010000013">
    <property type="protein sequence ID" value="MFC0525126.1"/>
    <property type="molecule type" value="Genomic_DNA"/>
</dbReference>
<comment type="subcellular location">
    <subcellularLocation>
        <location evidence="1">Secreted</location>
    </subcellularLocation>
</comment>
<keyword evidence="3" id="KW-0588">Pheromone</keyword>
<dbReference type="Proteomes" id="UP001589836">
    <property type="component" value="Unassembled WGS sequence"/>
</dbReference>
<reference evidence="10 11" key="1">
    <citation type="submission" date="2024-09" db="EMBL/GenBank/DDBJ databases">
        <authorList>
            <person name="Sun Q."/>
            <person name="Mori K."/>
        </authorList>
    </citation>
    <scope>NUCLEOTIDE SEQUENCE [LARGE SCALE GENOMIC DNA]</scope>
    <source>
        <strain evidence="10 11">NCAIM B.02529</strain>
    </source>
</reference>
<evidence type="ECO:0000256" key="6">
    <source>
        <dbReference type="ARBA" id="ARBA00023289"/>
    </source>
</evidence>
<evidence type="ECO:0000256" key="7">
    <source>
        <dbReference type="ARBA" id="ARBA00029483"/>
    </source>
</evidence>
<gene>
    <name evidence="10" type="primary">comX</name>
    <name evidence="10" type="ORF">ACFFGV_16215</name>
</gene>
<comment type="subunit">
    <text evidence="7">Interacts directly with the sensor histidine kinase ComP and stimulates its activity.</text>
</comment>
<keyword evidence="2" id="KW-0964">Secreted</keyword>
<evidence type="ECO:0000313" key="10">
    <source>
        <dbReference type="EMBL" id="MFC0525126.1"/>
    </source>
</evidence>
<sequence>MLQQVVEKFMNNPELLEKFQQGQISVVGISETEAAALNDAFSESTQEDRSRGMCYWK</sequence>
<dbReference type="InterPro" id="IPR009233">
    <property type="entry name" value="Competence_ComX_Bacillus"/>
</dbReference>
<comment type="caution">
    <text evidence="10">The sequence shown here is derived from an EMBL/GenBank/DDBJ whole genome shotgun (WGS) entry which is preliminary data.</text>
</comment>
<evidence type="ECO:0000313" key="11">
    <source>
        <dbReference type="Proteomes" id="UP001589836"/>
    </source>
</evidence>
<evidence type="ECO:0000256" key="2">
    <source>
        <dbReference type="ARBA" id="ARBA00022525"/>
    </source>
</evidence>
<dbReference type="Pfam" id="PF05952">
    <property type="entry name" value="ComX"/>
    <property type="match status" value="1"/>
</dbReference>
<evidence type="ECO:0000256" key="8">
    <source>
        <dbReference type="ARBA" id="ARBA00029545"/>
    </source>
</evidence>
<accession>A0ABV6LRU3</accession>
<evidence type="ECO:0000256" key="5">
    <source>
        <dbReference type="ARBA" id="ARBA00023288"/>
    </source>
</evidence>
<name>A0ABV6LRU3_9BACI</name>